<reference evidence="1 2" key="1">
    <citation type="submission" date="2019-07" db="EMBL/GenBank/DDBJ databases">
        <title>Genomic Encyclopedia of Type Strains, Phase III (KMG-III): the genomes of soil and plant-associated and newly described type strains.</title>
        <authorList>
            <person name="Whitman W."/>
        </authorList>
    </citation>
    <scope>NUCLEOTIDE SEQUENCE [LARGE SCALE GENOMIC DNA]</scope>
    <source>
        <strain evidence="1 2">BL24</strain>
    </source>
</reference>
<dbReference type="OrthoDB" id="1955171at2"/>
<name>A0A5S5BYJ4_9BACL</name>
<gene>
    <name evidence="1" type="ORF">BCM02_110364</name>
</gene>
<organism evidence="1 2">
    <name type="scientific">Paenibacillus methanolicus</name>
    <dbReference type="NCBI Taxonomy" id="582686"/>
    <lineage>
        <taxon>Bacteria</taxon>
        <taxon>Bacillati</taxon>
        <taxon>Bacillota</taxon>
        <taxon>Bacilli</taxon>
        <taxon>Bacillales</taxon>
        <taxon>Paenibacillaceae</taxon>
        <taxon>Paenibacillus</taxon>
    </lineage>
</organism>
<dbReference type="EMBL" id="VNHS01000010">
    <property type="protein sequence ID" value="TYP71408.1"/>
    <property type="molecule type" value="Genomic_DNA"/>
</dbReference>
<dbReference type="RefSeq" id="WP_148932043.1">
    <property type="nucleotide sequence ID" value="NZ_VNHS01000010.1"/>
</dbReference>
<proteinExistence type="predicted"/>
<dbReference type="AlphaFoldDB" id="A0A5S5BYJ4"/>
<dbReference type="InterPro" id="IPR025916">
    <property type="entry name" value="YdjO"/>
</dbReference>
<accession>A0A5S5BYJ4</accession>
<evidence type="ECO:0000313" key="2">
    <source>
        <dbReference type="Proteomes" id="UP000323257"/>
    </source>
</evidence>
<dbReference type="Pfam" id="PF14169">
    <property type="entry name" value="YdjO"/>
    <property type="match status" value="1"/>
</dbReference>
<sequence>MYYRKKPIEDLPHEETAIWTCMTEGCVGWIRDEFAFATLPTCHLCSNAMTAGVKLLPTLVNTNKDMKALKKGTPIS</sequence>
<evidence type="ECO:0000313" key="1">
    <source>
        <dbReference type="EMBL" id="TYP71408.1"/>
    </source>
</evidence>
<protein>
    <submittedName>
        <fullName evidence="1">Cold-inducible protein YdjO</fullName>
    </submittedName>
</protein>
<dbReference type="Proteomes" id="UP000323257">
    <property type="component" value="Unassembled WGS sequence"/>
</dbReference>
<keyword evidence="2" id="KW-1185">Reference proteome</keyword>
<comment type="caution">
    <text evidence="1">The sequence shown here is derived from an EMBL/GenBank/DDBJ whole genome shotgun (WGS) entry which is preliminary data.</text>
</comment>